<evidence type="ECO:0000313" key="3">
    <source>
        <dbReference type="Proteomes" id="UP000324536"/>
    </source>
</evidence>
<dbReference type="InterPro" id="IPR051044">
    <property type="entry name" value="MAG_DAG_Lipase"/>
</dbReference>
<dbReference type="KEGG" id="acek:FLP30_06215"/>
<name>A0A5C1YQV9_9PROT</name>
<evidence type="ECO:0000259" key="1">
    <source>
        <dbReference type="Pfam" id="PF12146"/>
    </source>
</evidence>
<protein>
    <submittedName>
        <fullName evidence="2">Lysophospholipase</fullName>
    </submittedName>
</protein>
<proteinExistence type="predicted"/>
<dbReference type="InterPro" id="IPR029058">
    <property type="entry name" value="AB_hydrolase_fold"/>
</dbReference>
<gene>
    <name evidence="2" type="ORF">FLP30_06215</name>
</gene>
<dbReference type="PRINTS" id="PR00111">
    <property type="entry name" value="ABHYDROLASE"/>
</dbReference>
<dbReference type="SUPFAM" id="SSF53474">
    <property type="entry name" value="alpha/beta-Hydrolases"/>
    <property type="match status" value="1"/>
</dbReference>
<dbReference type="Pfam" id="PF12146">
    <property type="entry name" value="Hydrolase_4"/>
    <property type="match status" value="1"/>
</dbReference>
<accession>A0A5C1YQV9</accession>
<feature type="domain" description="Serine aminopeptidase S33" evidence="1">
    <location>
        <begin position="101"/>
        <end position="333"/>
    </location>
</feature>
<dbReference type="Proteomes" id="UP000324536">
    <property type="component" value="Chromosome"/>
</dbReference>
<dbReference type="InterPro" id="IPR000073">
    <property type="entry name" value="AB_hydrolase_1"/>
</dbReference>
<reference evidence="2 3" key="1">
    <citation type="submission" date="2019-09" db="EMBL/GenBank/DDBJ databases">
        <title>Genome sequencing of strain KACC 21233.</title>
        <authorList>
            <person name="Heo J."/>
            <person name="Kim S.-J."/>
            <person name="Kim J.-S."/>
            <person name="Hong S.-B."/>
            <person name="Kwon S.-W."/>
        </authorList>
    </citation>
    <scope>NUCLEOTIDE SEQUENCE [LARGE SCALE GENOMIC DNA]</scope>
    <source>
        <strain evidence="2 3">KACC 21233</strain>
    </source>
</reference>
<dbReference type="PANTHER" id="PTHR11614">
    <property type="entry name" value="PHOSPHOLIPASE-RELATED"/>
    <property type="match status" value="1"/>
</dbReference>
<dbReference type="EMBL" id="CP043506">
    <property type="protein sequence ID" value="QEO17367.1"/>
    <property type="molecule type" value="Genomic_DNA"/>
</dbReference>
<keyword evidence="3" id="KW-1185">Reference proteome</keyword>
<evidence type="ECO:0000313" key="2">
    <source>
        <dbReference type="EMBL" id="QEO17367.1"/>
    </source>
</evidence>
<dbReference type="OrthoDB" id="9806902at2"/>
<sequence length="396" mass="42382">MGFVLCAVWPLWHECLGDDTHPDVVLHLSFFPMRVKRVARLGRAMAAMLACGLAACTTQLPPAPPAPARFQAAGRLVPPDRHFVMADGAVLPARVWAAPGRPRAVLLALHGFNDSRDAWEYPGPVLAAQGITVVAPDQRGFGAAPGRGHWAGSQRMTADVREEVAVLARENPGVPLYLAGESMGGAVLMVLMAQPDAPHVAGTILLAPAVWRLGLGATVPLDILAGLSPDSVVTGRELPVHVVASNNIAALIRLYYDPLSLRGTRLGTLRGLVQLMDEAARAAPRLHGPVLCVYGGHDQLVPPEAMGQVWRSLGPAGRRDLVPGGYHLLLRDKGRALVERDLVAWITQPDWFLPSGGDSAASAWLAQGRGEAWPGHWQFPWFLPARLDTLVGADNR</sequence>
<dbReference type="InterPro" id="IPR022742">
    <property type="entry name" value="Hydrolase_4"/>
</dbReference>
<dbReference type="AlphaFoldDB" id="A0A5C1YQV9"/>
<dbReference type="Gene3D" id="3.40.50.1820">
    <property type="entry name" value="alpha/beta hydrolase"/>
    <property type="match status" value="1"/>
</dbReference>
<organism evidence="2 3">
    <name type="scientific">Acetobacter vaccinii</name>
    <dbReference type="NCBI Taxonomy" id="2592655"/>
    <lineage>
        <taxon>Bacteria</taxon>
        <taxon>Pseudomonadati</taxon>
        <taxon>Pseudomonadota</taxon>
        <taxon>Alphaproteobacteria</taxon>
        <taxon>Acetobacterales</taxon>
        <taxon>Acetobacteraceae</taxon>
        <taxon>Acetobacter</taxon>
    </lineage>
</organism>